<keyword evidence="1" id="KW-0175">Coiled coil</keyword>
<evidence type="ECO:0000313" key="2">
    <source>
        <dbReference type="EMBL" id="CAD8105118.1"/>
    </source>
</evidence>
<feature type="coiled-coil region" evidence="1">
    <location>
        <begin position="52"/>
        <end position="128"/>
    </location>
</feature>
<proteinExistence type="predicted"/>
<protein>
    <submittedName>
        <fullName evidence="2">Uncharacterized protein</fullName>
    </submittedName>
</protein>
<dbReference type="EMBL" id="CAJJDM010000129">
    <property type="protein sequence ID" value="CAD8105118.1"/>
    <property type="molecule type" value="Genomic_DNA"/>
</dbReference>
<accession>A0A8S1PRE5</accession>
<keyword evidence="3" id="KW-1185">Reference proteome</keyword>
<comment type="caution">
    <text evidence="2">The sequence shown here is derived from an EMBL/GenBank/DDBJ whole genome shotgun (WGS) entry which is preliminary data.</text>
</comment>
<evidence type="ECO:0000256" key="1">
    <source>
        <dbReference type="SAM" id="Coils"/>
    </source>
</evidence>
<organism evidence="2 3">
    <name type="scientific">Paramecium primaurelia</name>
    <dbReference type="NCBI Taxonomy" id="5886"/>
    <lineage>
        <taxon>Eukaryota</taxon>
        <taxon>Sar</taxon>
        <taxon>Alveolata</taxon>
        <taxon>Ciliophora</taxon>
        <taxon>Intramacronucleata</taxon>
        <taxon>Oligohymenophorea</taxon>
        <taxon>Peniculida</taxon>
        <taxon>Parameciidae</taxon>
        <taxon>Paramecium</taxon>
    </lineage>
</organism>
<name>A0A8S1PRE5_PARPR</name>
<reference evidence="2" key="1">
    <citation type="submission" date="2021-01" db="EMBL/GenBank/DDBJ databases">
        <authorList>
            <consortium name="Genoscope - CEA"/>
            <person name="William W."/>
        </authorList>
    </citation>
    <scope>NUCLEOTIDE SEQUENCE</scope>
</reference>
<gene>
    <name evidence="2" type="ORF">PPRIM_AZ9-3.1.T1260059</name>
</gene>
<dbReference type="AlphaFoldDB" id="A0A8S1PRE5"/>
<dbReference type="Proteomes" id="UP000688137">
    <property type="component" value="Unassembled WGS sequence"/>
</dbReference>
<dbReference type="OMA" id="NQQHSPY"/>
<evidence type="ECO:0000313" key="3">
    <source>
        <dbReference type="Proteomes" id="UP000688137"/>
    </source>
</evidence>
<sequence length="210" mass="25319">MQESDIESQFLYQSIVQQQESIEEKQILVSRLTESNQIQDESVQINLDSQIISQLEEEIMFLQKQNQNLTDQIKEKDNQIVSLKERVQRQTLLNETYQITEVQLKQQVQEFKKKITELQEQIMSFTSLQQNISKPNLDFSWVNHMERDLSHDGLLERYDRYKSNKRLVPIQIKPYSEKLKFNNQQHSPYFEQLTERTQNIQRKRINQNKQ</sequence>